<sequence>MAGRQTKQALLMVLWLSTCMFILCSSASLSSRVGGRNISFTYKEGKGERGPKEWGSLSPKWRACGNGKLQSPIDVLSHGVEVSPELGKLQRDYKPAPATVKNSGHDIMVKWKADAGQIRVNETYYKLVQFHWHTPSEHTFNGSRYELELHVVHSSSNGGTAVIGIVYKYGKPDPFLSKVVKNYHLLRDIKKTRKGGKDIEVGIVNPGDIKFGRRKYYRYIGSLTTPPCTEGVVWTIVKKVRTVSRAQVKALRNAIYKGFKTNARPTQGANERVVKLYK</sequence>
<evidence type="ECO:0000256" key="4">
    <source>
        <dbReference type="ARBA" id="ARBA00048348"/>
    </source>
</evidence>
<dbReference type="GO" id="GO:0009570">
    <property type="term" value="C:chloroplast stroma"/>
    <property type="evidence" value="ECO:0007669"/>
    <property type="project" value="UniProtKB-SubCell"/>
</dbReference>
<dbReference type="Gene3D" id="3.10.200.10">
    <property type="entry name" value="Alpha carbonic anhydrase"/>
    <property type="match status" value="1"/>
</dbReference>
<dbReference type="InterPro" id="IPR001148">
    <property type="entry name" value="CA_dom"/>
</dbReference>
<dbReference type="GO" id="GO:0004089">
    <property type="term" value="F:carbonate dehydratase activity"/>
    <property type="evidence" value="ECO:0007669"/>
    <property type="project" value="UniProtKB-EC"/>
</dbReference>
<dbReference type="PANTHER" id="PTHR18952">
    <property type="entry name" value="CARBONIC ANHYDRASE"/>
    <property type="match status" value="1"/>
</dbReference>
<feature type="domain" description="Alpha-carbonic anhydrase" evidence="6">
    <location>
        <begin position="38"/>
        <end position="278"/>
    </location>
</feature>
<comment type="catalytic activity">
    <reaction evidence="4">
        <text>hydrogencarbonate + H(+) = CO2 + H2O</text>
        <dbReference type="Rhea" id="RHEA:10748"/>
        <dbReference type="ChEBI" id="CHEBI:15377"/>
        <dbReference type="ChEBI" id="CHEBI:15378"/>
        <dbReference type="ChEBI" id="CHEBI:16526"/>
        <dbReference type="ChEBI" id="CHEBI:17544"/>
        <dbReference type="EC" id="4.2.1.1"/>
    </reaction>
</comment>
<dbReference type="PANTHER" id="PTHR18952:SF271">
    <property type="entry name" value="ALPHA CARBONIC ANHYDRASE 4-RELATED"/>
    <property type="match status" value="1"/>
</dbReference>
<dbReference type="SUPFAM" id="SSF51069">
    <property type="entry name" value="Carbonic anhydrase"/>
    <property type="match status" value="1"/>
</dbReference>
<reference evidence="7" key="1">
    <citation type="submission" date="2022-08" db="EMBL/GenBank/DDBJ databases">
        <authorList>
            <person name="Gutierrez-Valencia J."/>
        </authorList>
    </citation>
    <scope>NUCLEOTIDE SEQUENCE</scope>
</reference>
<protein>
    <recommendedName>
        <fullName evidence="6">Alpha-carbonic anhydrase domain-containing protein</fullName>
    </recommendedName>
</protein>
<feature type="chain" id="PRO_5043527278" description="Alpha-carbonic anhydrase domain-containing protein" evidence="5">
    <location>
        <begin position="28"/>
        <end position="278"/>
    </location>
</feature>
<comment type="subcellular location">
    <subcellularLocation>
        <location evidence="2">Plastid</location>
        <location evidence="2">Chloroplast stroma</location>
    </subcellularLocation>
</comment>
<dbReference type="InterPro" id="IPR036398">
    <property type="entry name" value="CA_dom_sf"/>
</dbReference>
<keyword evidence="5" id="KW-0732">Signal</keyword>
<evidence type="ECO:0000259" key="6">
    <source>
        <dbReference type="PROSITE" id="PS51144"/>
    </source>
</evidence>
<evidence type="ECO:0000256" key="3">
    <source>
        <dbReference type="ARBA" id="ARBA00006365"/>
    </source>
</evidence>
<comment type="similarity">
    <text evidence="3">Belongs to the alpha-class carbonic anhydrase family.</text>
</comment>
<feature type="signal peptide" evidence="5">
    <location>
        <begin position="1"/>
        <end position="27"/>
    </location>
</feature>
<dbReference type="InterPro" id="IPR041891">
    <property type="entry name" value="Alpha_CA_prokaryot-like"/>
</dbReference>
<organism evidence="7 8">
    <name type="scientific">Linum tenue</name>
    <dbReference type="NCBI Taxonomy" id="586396"/>
    <lineage>
        <taxon>Eukaryota</taxon>
        <taxon>Viridiplantae</taxon>
        <taxon>Streptophyta</taxon>
        <taxon>Embryophyta</taxon>
        <taxon>Tracheophyta</taxon>
        <taxon>Spermatophyta</taxon>
        <taxon>Magnoliopsida</taxon>
        <taxon>eudicotyledons</taxon>
        <taxon>Gunneridae</taxon>
        <taxon>Pentapetalae</taxon>
        <taxon>rosids</taxon>
        <taxon>fabids</taxon>
        <taxon>Malpighiales</taxon>
        <taxon>Linaceae</taxon>
        <taxon>Linum</taxon>
    </lineage>
</organism>
<dbReference type="GO" id="GO:0006730">
    <property type="term" value="P:one-carbon metabolic process"/>
    <property type="evidence" value="ECO:0007669"/>
    <property type="project" value="TreeGrafter"/>
</dbReference>
<keyword evidence="8" id="KW-1185">Reference proteome</keyword>
<evidence type="ECO:0000256" key="5">
    <source>
        <dbReference type="SAM" id="SignalP"/>
    </source>
</evidence>
<dbReference type="SMART" id="SM01057">
    <property type="entry name" value="Carb_anhydrase"/>
    <property type="match status" value="1"/>
</dbReference>
<comment type="function">
    <text evidence="1">Reversible hydration of carbon dioxide.</text>
</comment>
<dbReference type="AlphaFoldDB" id="A0AAV0GRT8"/>
<proteinExistence type="inferred from homology"/>
<dbReference type="Proteomes" id="UP001154282">
    <property type="component" value="Unassembled WGS sequence"/>
</dbReference>
<accession>A0AAV0GRT8</accession>
<dbReference type="PROSITE" id="PS51144">
    <property type="entry name" value="ALPHA_CA_2"/>
    <property type="match status" value="1"/>
</dbReference>
<gene>
    <name evidence="7" type="ORF">LITE_LOCUS344</name>
</gene>
<dbReference type="InterPro" id="IPR023561">
    <property type="entry name" value="Carbonic_anhydrase_a-class"/>
</dbReference>
<name>A0AAV0GRT8_9ROSI</name>
<dbReference type="GO" id="GO:0008270">
    <property type="term" value="F:zinc ion binding"/>
    <property type="evidence" value="ECO:0007669"/>
    <property type="project" value="InterPro"/>
</dbReference>
<dbReference type="CDD" id="cd03124">
    <property type="entry name" value="alpha_CA_prokaryotic_like"/>
    <property type="match status" value="1"/>
</dbReference>
<comment type="caution">
    <text evidence="7">The sequence shown here is derived from an EMBL/GenBank/DDBJ whole genome shotgun (WGS) entry which is preliminary data.</text>
</comment>
<evidence type="ECO:0000313" key="7">
    <source>
        <dbReference type="EMBL" id="CAI0374795.1"/>
    </source>
</evidence>
<evidence type="ECO:0000256" key="2">
    <source>
        <dbReference type="ARBA" id="ARBA00004470"/>
    </source>
</evidence>
<evidence type="ECO:0000256" key="1">
    <source>
        <dbReference type="ARBA" id="ARBA00002904"/>
    </source>
</evidence>
<dbReference type="Pfam" id="PF00194">
    <property type="entry name" value="Carb_anhydrase"/>
    <property type="match status" value="1"/>
</dbReference>
<evidence type="ECO:0000313" key="8">
    <source>
        <dbReference type="Proteomes" id="UP001154282"/>
    </source>
</evidence>
<dbReference type="EMBL" id="CAMGYJ010000002">
    <property type="protein sequence ID" value="CAI0374795.1"/>
    <property type="molecule type" value="Genomic_DNA"/>
</dbReference>